<evidence type="ECO:0000313" key="7">
    <source>
        <dbReference type="EMBL" id="MXY92197.1"/>
    </source>
</evidence>
<comment type="similarity">
    <text evidence="1">Belongs to the 'phage' integrase family.</text>
</comment>
<sequence>MIISDSIEGYLEAADTGTTYTRRTYRTAMNLFQEYLKQKEIPPDASVLEELDVDRLLVFATWLLDEIGIGKRTLQTYLAALVAWINYLQVRGWLPFSAQELARFQDGLKRIRRNQRPPELLPYPPRQEELELLVNAARETVLRRPGDKREQLAKLRDIAIVEALRCTGLRVGELVSILRKELEDQDRGVWVTGKRNKVRRVYFDEQAWEAIHYYLQARQPFDGATGRPLSELPVFARHDKKAGSKVLPLSTQSVQNTIRRLAEGAGLGAKGITPHALRHYFATRIYQTTHDLAVTQTALGHESPNTTRIYAKLEDNAVRDAHREAFESK</sequence>
<dbReference type="Pfam" id="PF00589">
    <property type="entry name" value="Phage_integrase"/>
    <property type="match status" value="1"/>
</dbReference>
<dbReference type="PROSITE" id="PS51900">
    <property type="entry name" value="CB"/>
    <property type="match status" value="1"/>
</dbReference>
<keyword evidence="2 4" id="KW-0238">DNA-binding</keyword>
<dbReference type="InterPro" id="IPR010998">
    <property type="entry name" value="Integrase_recombinase_N"/>
</dbReference>
<evidence type="ECO:0000259" key="6">
    <source>
        <dbReference type="PROSITE" id="PS51900"/>
    </source>
</evidence>
<organism evidence="7">
    <name type="scientific">Caldilineaceae bacterium SB0664_bin_27</name>
    <dbReference type="NCBI Taxonomy" id="2605260"/>
    <lineage>
        <taxon>Bacteria</taxon>
        <taxon>Bacillati</taxon>
        <taxon>Chloroflexota</taxon>
        <taxon>Caldilineae</taxon>
        <taxon>Caldilineales</taxon>
        <taxon>Caldilineaceae</taxon>
    </lineage>
</organism>
<gene>
    <name evidence="7" type="ORF">F4Y42_01980</name>
</gene>
<accession>A0A6B0YNQ4</accession>
<comment type="caution">
    <text evidence="7">The sequence shown here is derived from an EMBL/GenBank/DDBJ whole genome shotgun (WGS) entry which is preliminary data.</text>
</comment>
<dbReference type="GO" id="GO:0006310">
    <property type="term" value="P:DNA recombination"/>
    <property type="evidence" value="ECO:0007669"/>
    <property type="project" value="UniProtKB-KW"/>
</dbReference>
<dbReference type="PROSITE" id="PS51898">
    <property type="entry name" value="TYR_RECOMBINASE"/>
    <property type="match status" value="1"/>
</dbReference>
<evidence type="ECO:0000256" key="3">
    <source>
        <dbReference type="ARBA" id="ARBA00023172"/>
    </source>
</evidence>
<dbReference type="EMBL" id="VXRG01000021">
    <property type="protein sequence ID" value="MXY92197.1"/>
    <property type="molecule type" value="Genomic_DNA"/>
</dbReference>
<feature type="domain" description="Tyr recombinase" evidence="5">
    <location>
        <begin position="120"/>
        <end position="323"/>
    </location>
</feature>
<dbReference type="GO" id="GO:0003677">
    <property type="term" value="F:DNA binding"/>
    <property type="evidence" value="ECO:0007669"/>
    <property type="project" value="UniProtKB-UniRule"/>
</dbReference>
<dbReference type="Gene3D" id="1.10.150.130">
    <property type="match status" value="1"/>
</dbReference>
<dbReference type="PANTHER" id="PTHR30349">
    <property type="entry name" value="PHAGE INTEGRASE-RELATED"/>
    <property type="match status" value="1"/>
</dbReference>
<dbReference type="InterPro" id="IPR013762">
    <property type="entry name" value="Integrase-like_cat_sf"/>
</dbReference>
<evidence type="ECO:0000259" key="5">
    <source>
        <dbReference type="PROSITE" id="PS51898"/>
    </source>
</evidence>
<dbReference type="SUPFAM" id="SSF56349">
    <property type="entry name" value="DNA breaking-rejoining enzymes"/>
    <property type="match status" value="1"/>
</dbReference>
<dbReference type="InterPro" id="IPR011010">
    <property type="entry name" value="DNA_brk_join_enz"/>
</dbReference>
<dbReference type="InterPro" id="IPR050090">
    <property type="entry name" value="Tyrosine_recombinase_XerCD"/>
</dbReference>
<evidence type="ECO:0000256" key="4">
    <source>
        <dbReference type="PROSITE-ProRule" id="PRU01248"/>
    </source>
</evidence>
<dbReference type="AlphaFoldDB" id="A0A6B0YNQ4"/>
<keyword evidence="3" id="KW-0233">DNA recombination</keyword>
<dbReference type="PANTHER" id="PTHR30349:SF41">
    <property type="entry name" value="INTEGRASE_RECOMBINASE PROTEIN MJ0367-RELATED"/>
    <property type="match status" value="1"/>
</dbReference>
<proteinExistence type="inferred from homology"/>
<reference evidence="7" key="1">
    <citation type="submission" date="2019-09" db="EMBL/GenBank/DDBJ databases">
        <title>Characterisation of the sponge microbiome using genome-centric metagenomics.</title>
        <authorList>
            <person name="Engelberts J.P."/>
            <person name="Robbins S.J."/>
            <person name="De Goeij J.M."/>
            <person name="Aranda M."/>
            <person name="Bell S.C."/>
            <person name="Webster N.S."/>
        </authorList>
    </citation>
    <scope>NUCLEOTIDE SEQUENCE</scope>
    <source>
        <strain evidence="7">SB0664_bin_27</strain>
    </source>
</reference>
<dbReference type="InterPro" id="IPR002104">
    <property type="entry name" value="Integrase_catalytic"/>
</dbReference>
<dbReference type="InterPro" id="IPR044068">
    <property type="entry name" value="CB"/>
</dbReference>
<feature type="domain" description="Core-binding (CB)" evidence="6">
    <location>
        <begin position="1"/>
        <end position="89"/>
    </location>
</feature>
<evidence type="ECO:0000256" key="2">
    <source>
        <dbReference type="ARBA" id="ARBA00023125"/>
    </source>
</evidence>
<dbReference type="GO" id="GO:0015074">
    <property type="term" value="P:DNA integration"/>
    <property type="evidence" value="ECO:0007669"/>
    <property type="project" value="InterPro"/>
</dbReference>
<evidence type="ECO:0000256" key="1">
    <source>
        <dbReference type="ARBA" id="ARBA00008857"/>
    </source>
</evidence>
<name>A0A6B0YNQ4_9CHLR</name>
<dbReference type="Gene3D" id="1.10.443.10">
    <property type="entry name" value="Intergrase catalytic core"/>
    <property type="match status" value="1"/>
</dbReference>
<protein>
    <submittedName>
        <fullName evidence="7">Tyrosine-type recombinase/integrase</fullName>
    </submittedName>
</protein>